<proteinExistence type="inferred from homology"/>
<sequence>MATELKNSLKERGIKTIIISGALTNLCCEDTVRAAFNHDFAVFFLGECTAASTKEMQKASLLNLKYGYAVIYTVNEIVKGIETAAIENKIKVPFGNGLKNKEEGGKPDQPNNPPSFPPPQPNQKESPIQERVKQFLAEGNIPDLNSTQRVGVIKGLTILVNKEEEKNNPFFPLFQEQKGNCHELVVVARKTASDSQNDPTINIDGRIWNEVEETYFREIITSPLPNNLAATGEIAIKDNKILAVGGLKGKITAAFNQGVRKLVLPQDNSTPNGTNLENFFLEIYQQQVPPEIREKMTVH</sequence>
<accession>A0A9N9F6M4</accession>
<dbReference type="GO" id="GO:0004176">
    <property type="term" value="F:ATP-dependent peptidase activity"/>
    <property type="evidence" value="ECO:0007669"/>
    <property type="project" value="InterPro"/>
</dbReference>
<gene>
    <name evidence="6" type="ORF">ALEPTO_LOCUS4082</name>
</gene>
<name>A0A9N9F6M4_9GLOM</name>
<dbReference type="Proteomes" id="UP000789508">
    <property type="component" value="Unassembled WGS sequence"/>
</dbReference>
<feature type="compositionally biased region" description="Pro residues" evidence="3">
    <location>
        <begin position="110"/>
        <end position="121"/>
    </location>
</feature>
<dbReference type="SUPFAM" id="SSF52499">
    <property type="entry name" value="Isochorismatase-like hydrolases"/>
    <property type="match status" value="1"/>
</dbReference>
<dbReference type="InterPro" id="IPR000868">
    <property type="entry name" value="Isochorismatase-like_dom"/>
</dbReference>
<dbReference type="InterPro" id="IPR020568">
    <property type="entry name" value="Ribosomal_Su5_D2-typ_SF"/>
</dbReference>
<evidence type="ECO:0000259" key="5">
    <source>
        <dbReference type="Pfam" id="PF05362"/>
    </source>
</evidence>
<dbReference type="Pfam" id="PF00857">
    <property type="entry name" value="Isochorismatase"/>
    <property type="match status" value="1"/>
</dbReference>
<protein>
    <submittedName>
        <fullName evidence="6">7292_t:CDS:1</fullName>
    </submittedName>
</protein>
<reference evidence="6" key="1">
    <citation type="submission" date="2021-06" db="EMBL/GenBank/DDBJ databases">
        <authorList>
            <person name="Kallberg Y."/>
            <person name="Tangrot J."/>
            <person name="Rosling A."/>
        </authorList>
    </citation>
    <scope>NUCLEOTIDE SEQUENCE</scope>
    <source>
        <strain evidence="6">FL130A</strain>
    </source>
</reference>
<dbReference type="GO" id="GO:0006508">
    <property type="term" value="P:proteolysis"/>
    <property type="evidence" value="ECO:0007669"/>
    <property type="project" value="InterPro"/>
</dbReference>
<dbReference type="PANTHER" id="PTHR43540">
    <property type="entry name" value="PEROXYUREIDOACRYLATE/UREIDOACRYLATE AMIDOHYDROLASE-RELATED"/>
    <property type="match status" value="1"/>
</dbReference>
<comment type="caution">
    <text evidence="6">The sequence shown here is derived from an EMBL/GenBank/DDBJ whole genome shotgun (WGS) entry which is preliminary data.</text>
</comment>
<dbReference type="InterPro" id="IPR050272">
    <property type="entry name" value="Isochorismatase-like_hydrls"/>
</dbReference>
<evidence type="ECO:0000259" key="4">
    <source>
        <dbReference type="Pfam" id="PF00857"/>
    </source>
</evidence>
<evidence type="ECO:0000313" key="7">
    <source>
        <dbReference type="Proteomes" id="UP000789508"/>
    </source>
</evidence>
<feature type="domain" description="Isochorismatase-like" evidence="4">
    <location>
        <begin position="3"/>
        <end position="75"/>
    </location>
</feature>
<evidence type="ECO:0000256" key="3">
    <source>
        <dbReference type="SAM" id="MobiDB-lite"/>
    </source>
</evidence>
<dbReference type="Gene3D" id="3.40.50.850">
    <property type="entry name" value="Isochorismatase-like"/>
    <property type="match status" value="1"/>
</dbReference>
<organism evidence="6 7">
    <name type="scientific">Ambispora leptoticha</name>
    <dbReference type="NCBI Taxonomy" id="144679"/>
    <lineage>
        <taxon>Eukaryota</taxon>
        <taxon>Fungi</taxon>
        <taxon>Fungi incertae sedis</taxon>
        <taxon>Mucoromycota</taxon>
        <taxon>Glomeromycotina</taxon>
        <taxon>Glomeromycetes</taxon>
        <taxon>Archaeosporales</taxon>
        <taxon>Ambisporaceae</taxon>
        <taxon>Ambispora</taxon>
    </lineage>
</organism>
<evidence type="ECO:0000313" key="6">
    <source>
        <dbReference type="EMBL" id="CAG8513217.1"/>
    </source>
</evidence>
<evidence type="ECO:0000256" key="2">
    <source>
        <dbReference type="ARBA" id="ARBA00022801"/>
    </source>
</evidence>
<dbReference type="InterPro" id="IPR014721">
    <property type="entry name" value="Ribsml_uS5_D2-typ_fold_subgr"/>
</dbReference>
<dbReference type="InterPro" id="IPR008269">
    <property type="entry name" value="Lon_proteolytic"/>
</dbReference>
<keyword evidence="2" id="KW-0378">Hydrolase</keyword>
<feature type="region of interest" description="Disordered" evidence="3">
    <location>
        <begin position="97"/>
        <end position="127"/>
    </location>
</feature>
<keyword evidence="7" id="KW-1185">Reference proteome</keyword>
<feature type="domain" description="Lon proteolytic" evidence="5">
    <location>
        <begin position="223"/>
        <end position="270"/>
    </location>
</feature>
<dbReference type="GO" id="GO:0004252">
    <property type="term" value="F:serine-type endopeptidase activity"/>
    <property type="evidence" value="ECO:0007669"/>
    <property type="project" value="InterPro"/>
</dbReference>
<dbReference type="PANTHER" id="PTHR43540:SF6">
    <property type="entry name" value="ISOCHORISMATASE-LIKE DOMAIN-CONTAINING PROTEIN"/>
    <property type="match status" value="1"/>
</dbReference>
<comment type="similarity">
    <text evidence="1">Belongs to the isochorismatase family.</text>
</comment>
<dbReference type="Pfam" id="PF05362">
    <property type="entry name" value="Lon_C"/>
    <property type="match status" value="1"/>
</dbReference>
<dbReference type="Gene3D" id="3.30.230.10">
    <property type="match status" value="1"/>
</dbReference>
<dbReference type="AlphaFoldDB" id="A0A9N9F6M4"/>
<dbReference type="SUPFAM" id="SSF54211">
    <property type="entry name" value="Ribosomal protein S5 domain 2-like"/>
    <property type="match status" value="1"/>
</dbReference>
<evidence type="ECO:0000256" key="1">
    <source>
        <dbReference type="ARBA" id="ARBA00006336"/>
    </source>
</evidence>
<dbReference type="OrthoDB" id="167809at2759"/>
<dbReference type="EMBL" id="CAJVPS010000878">
    <property type="protein sequence ID" value="CAG8513217.1"/>
    <property type="molecule type" value="Genomic_DNA"/>
</dbReference>
<dbReference type="InterPro" id="IPR036380">
    <property type="entry name" value="Isochorismatase-like_sf"/>
</dbReference>